<dbReference type="PRINTS" id="PR00862">
    <property type="entry name" value="PROLIGOPTASE"/>
</dbReference>
<evidence type="ECO:0000256" key="2">
    <source>
        <dbReference type="ARBA" id="ARBA00005228"/>
    </source>
</evidence>
<reference evidence="12 13" key="1">
    <citation type="submission" date="2022-01" db="EMBL/GenBank/DDBJ databases">
        <title>A chromosomal length assembly of Cordylochernes scorpioides.</title>
        <authorList>
            <person name="Zeh D."/>
            <person name="Zeh J."/>
        </authorList>
    </citation>
    <scope>NUCLEOTIDE SEQUENCE [LARGE SCALE GENOMIC DNA]</scope>
    <source>
        <strain evidence="12">IN4F17</strain>
        <tissue evidence="12">Whole Body</tissue>
    </source>
</reference>
<evidence type="ECO:0000256" key="8">
    <source>
        <dbReference type="ARBA" id="ARBA00029698"/>
    </source>
</evidence>
<protein>
    <recommendedName>
        <fullName evidence="4">Prolyl endopeptidase</fullName>
        <ecNumber evidence="3">3.4.21.26</ecNumber>
    </recommendedName>
    <alternativeName>
        <fullName evidence="8">Post-proline cleaving enzyme</fullName>
    </alternativeName>
</protein>
<dbReference type="SUPFAM" id="SSF53474">
    <property type="entry name" value="alpha/beta-Hydrolases"/>
    <property type="match status" value="1"/>
</dbReference>
<evidence type="ECO:0000259" key="9">
    <source>
        <dbReference type="Pfam" id="PF00326"/>
    </source>
</evidence>
<gene>
    <name evidence="12" type="ORF">LAZ67_1005263</name>
</gene>
<dbReference type="InterPro" id="IPR002492">
    <property type="entry name" value="Transposase_Tc1-like"/>
</dbReference>
<feature type="domain" description="Transposase Tc1-like" evidence="10">
    <location>
        <begin position="750"/>
        <end position="805"/>
    </location>
</feature>
<evidence type="ECO:0000256" key="4">
    <source>
        <dbReference type="ARBA" id="ARBA00016310"/>
    </source>
</evidence>
<accession>A0ABY6JYE8</accession>
<dbReference type="Pfam" id="PF00326">
    <property type="entry name" value="Peptidase_S9"/>
    <property type="match status" value="1"/>
</dbReference>
<comment type="catalytic activity">
    <reaction evidence="1">
        <text>Hydrolysis of Pro-|-Xaa &gt;&gt; Ala-|-Xaa in oligopeptides.</text>
        <dbReference type="EC" id="3.4.21.26"/>
    </reaction>
</comment>
<feature type="domain" description="Peptidase S9A N-terminal" evidence="11">
    <location>
        <begin position="5"/>
        <end position="415"/>
    </location>
</feature>
<keyword evidence="5" id="KW-0645">Protease</keyword>
<keyword evidence="7" id="KW-0720">Serine protease</keyword>
<dbReference type="EC" id="3.4.21.26" evidence="3"/>
<dbReference type="InterPro" id="IPR002470">
    <property type="entry name" value="Peptidase_S9A"/>
</dbReference>
<organism evidence="12 13">
    <name type="scientific">Cordylochernes scorpioides</name>
    <dbReference type="NCBI Taxonomy" id="51811"/>
    <lineage>
        <taxon>Eukaryota</taxon>
        <taxon>Metazoa</taxon>
        <taxon>Ecdysozoa</taxon>
        <taxon>Arthropoda</taxon>
        <taxon>Chelicerata</taxon>
        <taxon>Arachnida</taxon>
        <taxon>Pseudoscorpiones</taxon>
        <taxon>Cheliferoidea</taxon>
        <taxon>Chernetidae</taxon>
        <taxon>Cordylochernes</taxon>
    </lineage>
</organism>
<keyword evidence="13" id="KW-1185">Reference proteome</keyword>
<evidence type="ECO:0000313" key="12">
    <source>
        <dbReference type="EMBL" id="UYV61548.1"/>
    </source>
</evidence>
<dbReference type="PANTHER" id="PTHR42881">
    <property type="entry name" value="PROLYL ENDOPEPTIDASE"/>
    <property type="match status" value="1"/>
</dbReference>
<evidence type="ECO:0000256" key="1">
    <source>
        <dbReference type="ARBA" id="ARBA00001070"/>
    </source>
</evidence>
<dbReference type="InterPro" id="IPR001375">
    <property type="entry name" value="Peptidase_S9_cat"/>
</dbReference>
<dbReference type="Gene3D" id="2.60.40.10">
    <property type="entry name" value="Immunoglobulins"/>
    <property type="match status" value="1"/>
</dbReference>
<dbReference type="InterPro" id="IPR051167">
    <property type="entry name" value="Prolyl_oligopep/macrocyclase"/>
</dbReference>
<evidence type="ECO:0000259" key="11">
    <source>
        <dbReference type="Pfam" id="PF02897"/>
    </source>
</evidence>
<dbReference type="InterPro" id="IPR029058">
    <property type="entry name" value="AB_hydrolase_fold"/>
</dbReference>
<name>A0ABY6JYE8_9ARAC</name>
<comment type="similarity">
    <text evidence="2">Belongs to the peptidase S9A family.</text>
</comment>
<sequence length="956" mass="110344">MFNYPKVDRDTKYSENFHGIQIPDPYHWLEDLESNDTKRFIEDQNTLFRSYIENVKERESIRQKLRELWNYPKFGCPLRRGDRYFYSYNSGLQTQNVIYMLEKLNGQPKVCLDPNNFSTDGSILLKVSSVSEDGRYYCYGLGFENSDWITLKIKDLNLSADIPDVLNKVKFTNISWTYDFRGFFYEGFPYFDPTLPLEHAANSRSNQQVIMYHHIGTSQEQDIHCVEFENQITWFIGSEISDNGEYLFISVYKDSKTNNMYYIDVPALEPISANMAVKEIITTFDSKFEYISNRQSTVTFRTNRNAKMYKLVNIDLNTPEESKWLDLIPETEHYLEWALCVNGDKLVVCYIEHVKNVLYLYNKITGKKYQRLSLGVGTISRYSGHKMYDNFFLHFHSFLKPGIIFQCEISKENIQLEAYRTIKIQGFDENDYKIKQVFYNSLENVKIPMYLIFKKNLVKKSSNPCLLFAYGGFNNCLMPSFSAARAFFIRNFDGIAAIANVRGGGEYGTDWHRDGILANKINSIRDLQSAATFLIWNSFTSYKRLIVHGVANGGMIAAASLNQSPEKFGCALIHMGILDLLKFDRFTIGQSWIGDYGDPANERDFSNIIKYSPLHNIGCEYNRHVQYPGVLVLTSEKDNKVVPSHSFKYIAELQYNVGEMCEQKCPLLIRIDSKTVGPFKHSHKLLEEYVDIFLLPRPYTVETQDEFVPRGSTAVLRCLVPRVLRGLVTVEGWRVAGQSRDLDMERDGGAIQLSNELSSATGTRISRQTVYRRLHEGALYARRPMVCIPLSSAHRRARLNWCLEHHAWTHDQWANVLFSDESRFSLNTDYRRVFIWREPGTRYHPSNIREIDSFRGGSLLVWAGISSSRRTPLHIFSGGTLTAQRSPDLNPIEHVWDALGRRIGAGHPSPRTLVELRTALLEEWGLLPLDLLQSLVNSMRARCETLIAVRGDHTPY</sequence>
<dbReference type="InterPro" id="IPR013783">
    <property type="entry name" value="Ig-like_fold"/>
</dbReference>
<dbReference type="InterPro" id="IPR036397">
    <property type="entry name" value="RNaseH_sf"/>
</dbReference>
<dbReference type="InterPro" id="IPR023302">
    <property type="entry name" value="Pept_S9A_N"/>
</dbReference>
<dbReference type="Gene3D" id="3.30.420.10">
    <property type="entry name" value="Ribonuclease H-like superfamily/Ribonuclease H"/>
    <property type="match status" value="2"/>
</dbReference>
<evidence type="ECO:0000313" key="13">
    <source>
        <dbReference type="Proteomes" id="UP001235939"/>
    </source>
</evidence>
<dbReference type="PANTHER" id="PTHR42881:SF2">
    <property type="entry name" value="PROLYL ENDOPEPTIDASE"/>
    <property type="match status" value="1"/>
</dbReference>
<evidence type="ECO:0000256" key="6">
    <source>
        <dbReference type="ARBA" id="ARBA00022801"/>
    </source>
</evidence>
<keyword evidence="6" id="KW-0378">Hydrolase</keyword>
<dbReference type="SUPFAM" id="SSF50993">
    <property type="entry name" value="Peptidase/esterase 'gauge' domain"/>
    <property type="match status" value="1"/>
</dbReference>
<dbReference type="Pfam" id="PF01498">
    <property type="entry name" value="HTH_Tnp_Tc3_2"/>
    <property type="match status" value="1"/>
</dbReference>
<evidence type="ECO:0000259" key="10">
    <source>
        <dbReference type="Pfam" id="PF01498"/>
    </source>
</evidence>
<dbReference type="Gene3D" id="3.40.50.1820">
    <property type="entry name" value="alpha/beta hydrolase"/>
    <property type="match status" value="1"/>
</dbReference>
<dbReference type="Gene3D" id="2.130.10.120">
    <property type="entry name" value="Prolyl oligopeptidase, N-terminal domain"/>
    <property type="match status" value="1"/>
</dbReference>
<dbReference type="Pfam" id="PF02897">
    <property type="entry name" value="Peptidase_S9_N"/>
    <property type="match status" value="1"/>
</dbReference>
<proteinExistence type="inferred from homology"/>
<evidence type="ECO:0000256" key="3">
    <source>
        <dbReference type="ARBA" id="ARBA00011897"/>
    </source>
</evidence>
<feature type="domain" description="Peptidase S9 prolyl oligopeptidase catalytic" evidence="9">
    <location>
        <begin position="479"/>
        <end position="656"/>
    </location>
</feature>
<dbReference type="EMBL" id="CP092863">
    <property type="protein sequence ID" value="UYV61548.1"/>
    <property type="molecule type" value="Genomic_DNA"/>
</dbReference>
<evidence type="ECO:0000256" key="5">
    <source>
        <dbReference type="ARBA" id="ARBA00022670"/>
    </source>
</evidence>
<dbReference type="Proteomes" id="UP001235939">
    <property type="component" value="Chromosome 01"/>
</dbReference>
<evidence type="ECO:0000256" key="7">
    <source>
        <dbReference type="ARBA" id="ARBA00022825"/>
    </source>
</evidence>